<dbReference type="GO" id="GO:0003677">
    <property type="term" value="F:DNA binding"/>
    <property type="evidence" value="ECO:0007669"/>
    <property type="project" value="UniProtKB-UniRule"/>
</dbReference>
<keyword evidence="1 2" id="KW-0238">DNA-binding</keyword>
<keyword evidence="5" id="KW-1185">Reference proteome</keyword>
<organism evidence="4 5">
    <name type="scientific">Paenibacillus albicereus</name>
    <dbReference type="NCBI Taxonomy" id="2726185"/>
    <lineage>
        <taxon>Bacteria</taxon>
        <taxon>Bacillati</taxon>
        <taxon>Bacillota</taxon>
        <taxon>Bacilli</taxon>
        <taxon>Bacillales</taxon>
        <taxon>Paenibacillaceae</taxon>
        <taxon>Paenibacillus</taxon>
    </lineage>
</organism>
<dbReference type="InterPro" id="IPR009057">
    <property type="entry name" value="Homeodomain-like_sf"/>
</dbReference>
<dbReference type="Proteomes" id="UP000502136">
    <property type="component" value="Chromosome"/>
</dbReference>
<name>A0A6H2GYC7_9BACL</name>
<evidence type="ECO:0000256" key="1">
    <source>
        <dbReference type="ARBA" id="ARBA00023125"/>
    </source>
</evidence>
<dbReference type="KEGG" id="palr:HGI30_13260"/>
<dbReference type="InterPro" id="IPR039532">
    <property type="entry name" value="TetR_C_Firmicutes"/>
</dbReference>
<sequence length="190" mass="22101">MAETDSRIDPRVLRTRQMLKHALIELLGETELDKITVQLLTRRASINRVTFYLHYRDIPDLMERLAEEMADQIRQILSPFSSQNTEELERSLVDLLEHIALHSAFYKAVLSARMMPVFAEKLLQLLSELISSRMQEKAERSGEEPAIPKDIVIWYGSSALIGMIVSWLRSDMPYTPRFLAKQFMLLTKHR</sequence>
<dbReference type="InterPro" id="IPR001647">
    <property type="entry name" value="HTH_TetR"/>
</dbReference>
<proteinExistence type="predicted"/>
<dbReference type="EMBL" id="CP051428">
    <property type="protein sequence ID" value="QJC52434.1"/>
    <property type="molecule type" value="Genomic_DNA"/>
</dbReference>
<accession>A0A6H2GYC7</accession>
<evidence type="ECO:0000313" key="5">
    <source>
        <dbReference type="Proteomes" id="UP000502136"/>
    </source>
</evidence>
<dbReference type="Pfam" id="PF14278">
    <property type="entry name" value="TetR_C_8"/>
    <property type="match status" value="1"/>
</dbReference>
<protein>
    <submittedName>
        <fullName evidence="4">TetR/AcrR family transcriptional regulator</fullName>
    </submittedName>
</protein>
<dbReference type="Gene3D" id="1.10.357.10">
    <property type="entry name" value="Tetracycline Repressor, domain 2"/>
    <property type="match status" value="1"/>
</dbReference>
<evidence type="ECO:0000313" key="4">
    <source>
        <dbReference type="EMBL" id="QJC52434.1"/>
    </source>
</evidence>
<dbReference type="RefSeq" id="WP_168907992.1">
    <property type="nucleotide sequence ID" value="NZ_CP051428.1"/>
</dbReference>
<dbReference type="SUPFAM" id="SSF46689">
    <property type="entry name" value="Homeodomain-like"/>
    <property type="match status" value="1"/>
</dbReference>
<dbReference type="InterPro" id="IPR050624">
    <property type="entry name" value="HTH-type_Tx_Regulator"/>
</dbReference>
<dbReference type="PANTHER" id="PTHR43479">
    <property type="entry name" value="ACREF/ENVCD OPERON REPRESSOR-RELATED"/>
    <property type="match status" value="1"/>
</dbReference>
<feature type="domain" description="HTH tetR-type" evidence="3">
    <location>
        <begin position="13"/>
        <end position="73"/>
    </location>
</feature>
<gene>
    <name evidence="4" type="ORF">HGI30_13260</name>
</gene>
<dbReference type="PROSITE" id="PS50977">
    <property type="entry name" value="HTH_TETR_2"/>
    <property type="match status" value="1"/>
</dbReference>
<reference evidence="4 5" key="1">
    <citation type="submission" date="2020-04" db="EMBL/GenBank/DDBJ databases">
        <title>Novel Paenibacillus strain UniB2 isolated from commercial digestive syrup.</title>
        <authorList>
            <person name="Thorat V."/>
            <person name="Kirdat K."/>
            <person name="Tiwarekar B."/>
            <person name="Yadav A."/>
        </authorList>
    </citation>
    <scope>NUCLEOTIDE SEQUENCE [LARGE SCALE GENOMIC DNA]</scope>
    <source>
        <strain evidence="4 5">UniB2</strain>
    </source>
</reference>
<dbReference type="PANTHER" id="PTHR43479:SF23">
    <property type="entry name" value="HTH TETR-TYPE DOMAIN-CONTAINING PROTEIN"/>
    <property type="match status" value="1"/>
</dbReference>
<evidence type="ECO:0000256" key="2">
    <source>
        <dbReference type="PROSITE-ProRule" id="PRU00335"/>
    </source>
</evidence>
<evidence type="ECO:0000259" key="3">
    <source>
        <dbReference type="PROSITE" id="PS50977"/>
    </source>
</evidence>
<feature type="DNA-binding region" description="H-T-H motif" evidence="2">
    <location>
        <begin position="36"/>
        <end position="55"/>
    </location>
</feature>
<dbReference type="AlphaFoldDB" id="A0A6H2GYC7"/>